<comment type="caution">
    <text evidence="2">The sequence shown here is derived from an EMBL/GenBank/DDBJ whole genome shotgun (WGS) entry which is preliminary data.</text>
</comment>
<dbReference type="InterPro" id="IPR050765">
    <property type="entry name" value="Riboflavin_Biosynth_HTPR"/>
</dbReference>
<dbReference type="InterPro" id="IPR024072">
    <property type="entry name" value="DHFR-like_dom_sf"/>
</dbReference>
<sequence length="188" mass="20871">MRNLIVFLHSSVDGMVEGPNGTMDIGFVAYNEELEAVANQVLSTVDTILWGRKTYEMMYGYWPTMLDNPDASDHERNHAAWIEKVEKLVCSTSLEKAGWNNTILLKGDIVGQLKQLKMQEGGDILVLVSSRLAKFLMEEGLVDVLKLSISPVSFGGGFRLLEGITAEFQLQESQVLKSGVLAVTYEIK</sequence>
<proteinExistence type="predicted"/>
<dbReference type="Pfam" id="PF01872">
    <property type="entry name" value="RibD_C"/>
    <property type="match status" value="1"/>
</dbReference>
<dbReference type="Proteomes" id="UP000274117">
    <property type="component" value="Unassembled WGS sequence"/>
</dbReference>
<dbReference type="GO" id="GO:0009231">
    <property type="term" value="P:riboflavin biosynthetic process"/>
    <property type="evidence" value="ECO:0007669"/>
    <property type="project" value="InterPro"/>
</dbReference>
<dbReference type="GO" id="GO:0008703">
    <property type="term" value="F:5-amino-6-(5-phosphoribosylamino)uracil reductase activity"/>
    <property type="evidence" value="ECO:0007669"/>
    <property type="project" value="InterPro"/>
</dbReference>
<dbReference type="Gene3D" id="3.40.430.10">
    <property type="entry name" value="Dihydrofolate Reductase, subunit A"/>
    <property type="match status" value="1"/>
</dbReference>
<accession>A0A426TEK5</accession>
<evidence type="ECO:0000259" key="1">
    <source>
        <dbReference type="Pfam" id="PF01872"/>
    </source>
</evidence>
<reference evidence="2 3" key="2">
    <citation type="submission" date="2018-12" db="EMBL/GenBank/DDBJ databases">
        <title>Whole-genome sequences of fifteen clinical Streptococcus suis strains isolated from pigs between 2006 and 2018.</title>
        <authorList>
            <person name="Stevens M.J.A."/>
            <person name="Cernela N."/>
            <person name="Spoerry Serrano N."/>
            <person name="Schmitt S."/>
            <person name="Schrenzel J."/>
            <person name="Stephan R."/>
        </authorList>
    </citation>
    <scope>NUCLEOTIDE SEQUENCE [LARGE SCALE GENOMIC DNA]</scope>
    <source>
        <strain evidence="2 3">PP422</strain>
    </source>
</reference>
<dbReference type="SUPFAM" id="SSF53597">
    <property type="entry name" value="Dihydrofolate reductase-like"/>
    <property type="match status" value="1"/>
</dbReference>
<name>A0A426TEK5_STRSU</name>
<reference evidence="2 3" key="1">
    <citation type="submission" date="2018-11" db="EMBL/GenBank/DDBJ databases">
        <authorList>
            <person name="Stevens M.J."/>
            <person name="Cernela N."/>
            <person name="Spoerry Serrano N."/>
            <person name="Schmitt S."/>
            <person name="Schrenzel J."/>
            <person name="Stephan R."/>
        </authorList>
    </citation>
    <scope>NUCLEOTIDE SEQUENCE [LARGE SCALE GENOMIC DNA]</scope>
    <source>
        <strain evidence="2 3">PP422</strain>
    </source>
</reference>
<protein>
    <submittedName>
        <fullName evidence="2">Dihydrofolate reductase</fullName>
    </submittedName>
</protein>
<feature type="domain" description="Bacterial bifunctional deaminase-reductase C-terminal" evidence="1">
    <location>
        <begin position="4"/>
        <end position="181"/>
    </location>
</feature>
<dbReference type="InterPro" id="IPR002734">
    <property type="entry name" value="RibDG_C"/>
</dbReference>
<gene>
    <name evidence="2" type="ORF">EI998_05540</name>
</gene>
<dbReference type="AlphaFoldDB" id="A0A426TEK5"/>
<dbReference type="EMBL" id="RSDO01000008">
    <property type="protein sequence ID" value="RRR52951.1"/>
    <property type="molecule type" value="Genomic_DNA"/>
</dbReference>
<dbReference type="PANTHER" id="PTHR38011">
    <property type="entry name" value="DIHYDROFOLATE REDUCTASE FAMILY PROTEIN (AFU_ORTHOLOGUE AFUA_8G06820)"/>
    <property type="match status" value="1"/>
</dbReference>
<dbReference type="PANTHER" id="PTHR38011:SF11">
    <property type="entry name" value="2,5-DIAMINO-6-RIBOSYLAMINO-4(3H)-PYRIMIDINONE 5'-PHOSPHATE REDUCTASE"/>
    <property type="match status" value="1"/>
</dbReference>
<organism evidence="2 3">
    <name type="scientific">Streptococcus suis</name>
    <dbReference type="NCBI Taxonomy" id="1307"/>
    <lineage>
        <taxon>Bacteria</taxon>
        <taxon>Bacillati</taxon>
        <taxon>Bacillota</taxon>
        <taxon>Bacilli</taxon>
        <taxon>Lactobacillales</taxon>
        <taxon>Streptococcaceae</taxon>
        <taxon>Streptococcus</taxon>
    </lineage>
</organism>
<evidence type="ECO:0000313" key="3">
    <source>
        <dbReference type="Proteomes" id="UP000274117"/>
    </source>
</evidence>
<evidence type="ECO:0000313" key="2">
    <source>
        <dbReference type="EMBL" id="RRR52951.1"/>
    </source>
</evidence>